<dbReference type="SUPFAM" id="SSF51735">
    <property type="entry name" value="NAD(P)-binding Rossmann-fold domains"/>
    <property type="match status" value="1"/>
</dbReference>
<keyword evidence="1" id="KW-0521">NADP</keyword>
<evidence type="ECO:0000259" key="3">
    <source>
        <dbReference type="Pfam" id="PF01370"/>
    </source>
</evidence>
<proteinExistence type="predicted"/>
<dbReference type="Pfam" id="PF01370">
    <property type="entry name" value="Epimerase"/>
    <property type="match status" value="1"/>
</dbReference>
<dbReference type="AlphaFoldDB" id="A0A8J2ZA71"/>
<dbReference type="InterPro" id="IPR036291">
    <property type="entry name" value="NAD(P)-bd_dom_sf"/>
</dbReference>
<name>A0A8J2ZA71_9PROT</name>
<protein>
    <recommendedName>
        <fullName evidence="3">NAD-dependent epimerase/dehydratase domain-containing protein</fullName>
    </recommendedName>
</protein>
<dbReference type="InterPro" id="IPR001509">
    <property type="entry name" value="Epimerase_deHydtase"/>
</dbReference>
<organism evidence="4 5">
    <name type="scientific">Caldovatus sediminis</name>
    <dbReference type="NCBI Taxonomy" id="2041189"/>
    <lineage>
        <taxon>Bacteria</taxon>
        <taxon>Pseudomonadati</taxon>
        <taxon>Pseudomonadota</taxon>
        <taxon>Alphaproteobacteria</taxon>
        <taxon>Acetobacterales</taxon>
        <taxon>Roseomonadaceae</taxon>
        <taxon>Caldovatus</taxon>
    </lineage>
</organism>
<accession>A0A8J2ZA71</accession>
<dbReference type="RefSeq" id="WP_188899184.1">
    <property type="nucleotide sequence ID" value="NZ_BMKS01000003.1"/>
</dbReference>
<feature type="domain" description="NAD-dependent epimerase/dehydratase" evidence="3">
    <location>
        <begin position="3"/>
        <end position="234"/>
    </location>
</feature>
<dbReference type="CDD" id="cd08946">
    <property type="entry name" value="SDR_e"/>
    <property type="match status" value="1"/>
</dbReference>
<gene>
    <name evidence="4" type="ORF">GCM10010964_12850</name>
</gene>
<dbReference type="EMBL" id="BMKS01000003">
    <property type="protein sequence ID" value="GGG26356.1"/>
    <property type="molecule type" value="Genomic_DNA"/>
</dbReference>
<comment type="caution">
    <text evidence="4">The sequence shown here is derived from an EMBL/GenBank/DDBJ whole genome shotgun (WGS) entry which is preliminary data.</text>
</comment>
<sequence>MRIVVIGGTGFIGRRLIPLLAARGDSVTCMDINPAAGAAFAVLGERVRVLRGDVTQFDEVMTVVSEAKPDRLINLAYHIGSDLPPRVATKLNVLGMDNCFEAARLCGVPHTIYASSLAVSGPQRHFGERAVTEEDRCYGDSQYAVNKIFNEFQARDYAEKYGMTITGIRPANVTGPDKLFGSVDHVHCITEPARGNPVTFPYRDAMRIPIHVDDIAEVFARVSAVEKPRHRIYNSGGTTISLGELAEMVRGFLPEARIQFEQDTGGRERSGNYLIDNSRLVEEFGVQYAPFRRRVLQIINDVRAERGAPPIRGD</sequence>
<evidence type="ECO:0000256" key="1">
    <source>
        <dbReference type="ARBA" id="ARBA00022857"/>
    </source>
</evidence>
<keyword evidence="2" id="KW-0119">Carbohydrate metabolism</keyword>
<evidence type="ECO:0000313" key="4">
    <source>
        <dbReference type="EMBL" id="GGG26356.1"/>
    </source>
</evidence>
<dbReference type="Gene3D" id="3.40.50.720">
    <property type="entry name" value="NAD(P)-binding Rossmann-like Domain"/>
    <property type="match status" value="1"/>
</dbReference>
<reference evidence="4 5" key="1">
    <citation type="journal article" date="2014" name="Int. J. Syst. Evol. Microbiol.">
        <title>Complete genome sequence of Corynebacterium casei LMG S-19264T (=DSM 44701T), isolated from a smear-ripened cheese.</title>
        <authorList>
            <consortium name="US DOE Joint Genome Institute (JGI-PGF)"/>
            <person name="Walter F."/>
            <person name="Albersmeier A."/>
            <person name="Kalinowski J."/>
            <person name="Ruckert C."/>
        </authorList>
    </citation>
    <scope>NUCLEOTIDE SEQUENCE [LARGE SCALE GENOMIC DNA]</scope>
    <source>
        <strain evidence="4 5">CGMCC 1.16330</strain>
    </source>
</reference>
<dbReference type="PANTHER" id="PTHR43103">
    <property type="entry name" value="NUCLEOSIDE-DIPHOSPHATE-SUGAR EPIMERASE"/>
    <property type="match status" value="1"/>
</dbReference>
<keyword evidence="5" id="KW-1185">Reference proteome</keyword>
<evidence type="ECO:0000313" key="5">
    <source>
        <dbReference type="Proteomes" id="UP000597507"/>
    </source>
</evidence>
<evidence type="ECO:0000256" key="2">
    <source>
        <dbReference type="ARBA" id="ARBA00023277"/>
    </source>
</evidence>
<dbReference type="PANTHER" id="PTHR43103:SF3">
    <property type="entry name" value="ADP-L-GLYCERO-D-MANNO-HEPTOSE-6-EPIMERASE"/>
    <property type="match status" value="1"/>
</dbReference>
<dbReference type="Proteomes" id="UP000597507">
    <property type="component" value="Unassembled WGS sequence"/>
</dbReference>